<comment type="caution">
    <text evidence="2">The sequence shown here is derived from an EMBL/GenBank/DDBJ whole genome shotgun (WGS) entry which is preliminary data.</text>
</comment>
<proteinExistence type="predicted"/>
<keyword evidence="3" id="KW-1185">Reference proteome</keyword>
<keyword evidence="1" id="KW-0472">Membrane</keyword>
<organism evidence="2 3">
    <name type="scientific">Aristolochia fimbriata</name>
    <name type="common">White veined hardy Dutchman's pipe vine</name>
    <dbReference type="NCBI Taxonomy" id="158543"/>
    <lineage>
        <taxon>Eukaryota</taxon>
        <taxon>Viridiplantae</taxon>
        <taxon>Streptophyta</taxon>
        <taxon>Embryophyta</taxon>
        <taxon>Tracheophyta</taxon>
        <taxon>Spermatophyta</taxon>
        <taxon>Magnoliopsida</taxon>
        <taxon>Magnoliidae</taxon>
        <taxon>Piperales</taxon>
        <taxon>Aristolochiaceae</taxon>
        <taxon>Aristolochia</taxon>
    </lineage>
</organism>
<feature type="transmembrane region" description="Helical" evidence="1">
    <location>
        <begin position="43"/>
        <end position="59"/>
    </location>
</feature>
<dbReference type="Proteomes" id="UP000825729">
    <property type="component" value="Unassembled WGS sequence"/>
</dbReference>
<dbReference type="AlphaFoldDB" id="A0AAV7F1G6"/>
<gene>
    <name evidence="2" type="ORF">H6P81_006536</name>
</gene>
<protein>
    <submittedName>
        <fullName evidence="2">Uncharacterized protein</fullName>
    </submittedName>
</protein>
<name>A0AAV7F1G6_ARIFI</name>
<evidence type="ECO:0000313" key="2">
    <source>
        <dbReference type="EMBL" id="KAG9453632.1"/>
    </source>
</evidence>
<keyword evidence="1" id="KW-1133">Transmembrane helix</keyword>
<feature type="transmembrane region" description="Helical" evidence="1">
    <location>
        <begin position="12"/>
        <end position="31"/>
    </location>
</feature>
<evidence type="ECO:0000256" key="1">
    <source>
        <dbReference type="SAM" id="Phobius"/>
    </source>
</evidence>
<accession>A0AAV7F1G6</accession>
<reference evidence="2 3" key="1">
    <citation type="submission" date="2021-07" db="EMBL/GenBank/DDBJ databases">
        <title>The Aristolochia fimbriata genome: insights into angiosperm evolution, floral development and chemical biosynthesis.</title>
        <authorList>
            <person name="Jiao Y."/>
        </authorList>
    </citation>
    <scope>NUCLEOTIDE SEQUENCE [LARGE SCALE GENOMIC DNA]</scope>
    <source>
        <strain evidence="2">IBCAS-2021</strain>
        <tissue evidence="2">Leaf</tissue>
    </source>
</reference>
<feature type="transmembrane region" description="Helical" evidence="1">
    <location>
        <begin position="71"/>
        <end position="92"/>
    </location>
</feature>
<dbReference type="EMBL" id="JAINDJ010000003">
    <property type="protein sequence ID" value="KAG9453632.1"/>
    <property type="molecule type" value="Genomic_DNA"/>
</dbReference>
<sequence>MAEANLSHRHDGHAMAASSVLGIAYSASFSLDPKTSSKPIIDLNGFTFMFAAINLVVFLSQNEGLMVRHIWFQIGRTCMVYSILCTIASFMLRTGIDPPKLKLTDYH</sequence>
<keyword evidence="1" id="KW-0812">Transmembrane</keyword>
<evidence type="ECO:0000313" key="3">
    <source>
        <dbReference type="Proteomes" id="UP000825729"/>
    </source>
</evidence>